<keyword evidence="4" id="KW-0804">Transcription</keyword>
<dbReference type="SMART" id="SM00862">
    <property type="entry name" value="Trans_reg_C"/>
    <property type="match status" value="1"/>
</dbReference>
<dbReference type="PANTHER" id="PTHR35807:SF1">
    <property type="entry name" value="TRANSCRIPTIONAL REGULATOR REDD"/>
    <property type="match status" value="1"/>
</dbReference>
<dbReference type="InterPro" id="IPR036388">
    <property type="entry name" value="WH-like_DNA-bd_sf"/>
</dbReference>
<dbReference type="Gene3D" id="1.10.10.10">
    <property type="entry name" value="Winged helix-like DNA-binding domain superfamily/Winged helix DNA-binding domain"/>
    <property type="match status" value="1"/>
</dbReference>
<dbReference type="Gene3D" id="1.25.40.10">
    <property type="entry name" value="Tetratricopeptide repeat domain"/>
    <property type="match status" value="1"/>
</dbReference>
<dbReference type="GO" id="GO:0000160">
    <property type="term" value="P:phosphorelay signal transduction system"/>
    <property type="evidence" value="ECO:0007669"/>
    <property type="project" value="InterPro"/>
</dbReference>
<keyword evidence="8" id="KW-1185">Reference proteome</keyword>
<dbReference type="InterPro" id="IPR001867">
    <property type="entry name" value="OmpR/PhoB-type_DNA-bd"/>
</dbReference>
<feature type="domain" description="OmpR/PhoB-type" evidence="6">
    <location>
        <begin position="1"/>
        <end position="95"/>
    </location>
</feature>
<protein>
    <submittedName>
        <fullName evidence="7">DNA-binding SARP family transcriptional activator</fullName>
    </submittedName>
</protein>
<name>A0A2T0UQC6_9ACTN</name>
<dbReference type="Pfam" id="PF03704">
    <property type="entry name" value="BTAD"/>
    <property type="match status" value="1"/>
</dbReference>
<dbReference type="GO" id="GO:0003677">
    <property type="term" value="F:DNA binding"/>
    <property type="evidence" value="ECO:0007669"/>
    <property type="project" value="UniProtKB-UniRule"/>
</dbReference>
<organism evidence="7 8">
    <name type="scientific">Glycomyces artemisiae</name>
    <dbReference type="NCBI Taxonomy" id="1076443"/>
    <lineage>
        <taxon>Bacteria</taxon>
        <taxon>Bacillati</taxon>
        <taxon>Actinomycetota</taxon>
        <taxon>Actinomycetes</taxon>
        <taxon>Glycomycetales</taxon>
        <taxon>Glycomycetaceae</taxon>
        <taxon>Glycomyces</taxon>
    </lineage>
</organism>
<evidence type="ECO:0000313" key="8">
    <source>
        <dbReference type="Proteomes" id="UP000238176"/>
    </source>
</evidence>
<dbReference type="Proteomes" id="UP000238176">
    <property type="component" value="Unassembled WGS sequence"/>
</dbReference>
<dbReference type="SUPFAM" id="SSF46894">
    <property type="entry name" value="C-terminal effector domain of the bipartite response regulators"/>
    <property type="match status" value="1"/>
</dbReference>
<dbReference type="InterPro" id="IPR016032">
    <property type="entry name" value="Sig_transdc_resp-reg_C-effctor"/>
</dbReference>
<dbReference type="EMBL" id="PVTJ01000003">
    <property type="protein sequence ID" value="PRY60027.1"/>
    <property type="molecule type" value="Genomic_DNA"/>
</dbReference>
<evidence type="ECO:0000256" key="3">
    <source>
        <dbReference type="ARBA" id="ARBA00023125"/>
    </source>
</evidence>
<proteinExistence type="inferred from homology"/>
<dbReference type="PROSITE" id="PS51755">
    <property type="entry name" value="OMPR_PHOB"/>
    <property type="match status" value="1"/>
</dbReference>
<dbReference type="InterPro" id="IPR005158">
    <property type="entry name" value="BTAD"/>
</dbReference>
<dbReference type="AlphaFoldDB" id="A0A2T0UQC6"/>
<evidence type="ECO:0000256" key="2">
    <source>
        <dbReference type="ARBA" id="ARBA00023015"/>
    </source>
</evidence>
<dbReference type="SUPFAM" id="SSF48452">
    <property type="entry name" value="TPR-like"/>
    <property type="match status" value="1"/>
</dbReference>
<feature type="DNA-binding region" description="OmpR/PhoB-type" evidence="5">
    <location>
        <begin position="1"/>
        <end position="95"/>
    </location>
</feature>
<dbReference type="CDD" id="cd15831">
    <property type="entry name" value="BTAD"/>
    <property type="match status" value="1"/>
</dbReference>
<evidence type="ECO:0000256" key="5">
    <source>
        <dbReference type="PROSITE-ProRule" id="PRU01091"/>
    </source>
</evidence>
<dbReference type="GO" id="GO:0006355">
    <property type="term" value="P:regulation of DNA-templated transcription"/>
    <property type="evidence" value="ECO:0007669"/>
    <property type="project" value="InterPro"/>
</dbReference>
<keyword evidence="2" id="KW-0805">Transcription regulation</keyword>
<dbReference type="SMART" id="SM01043">
    <property type="entry name" value="BTAD"/>
    <property type="match status" value="1"/>
</dbReference>
<comment type="caution">
    <text evidence="7">The sequence shown here is derived from an EMBL/GenBank/DDBJ whole genome shotgun (WGS) entry which is preliminary data.</text>
</comment>
<accession>A0A2T0UQC6</accession>
<reference evidence="7 8" key="1">
    <citation type="submission" date="2018-03" db="EMBL/GenBank/DDBJ databases">
        <title>Genomic Encyclopedia of Type Strains, Phase III (KMG-III): the genomes of soil and plant-associated and newly described type strains.</title>
        <authorList>
            <person name="Whitman W."/>
        </authorList>
    </citation>
    <scope>NUCLEOTIDE SEQUENCE [LARGE SCALE GENOMIC DNA]</scope>
    <source>
        <strain evidence="7 8">CGMCC 4.7067</strain>
    </source>
</reference>
<evidence type="ECO:0000256" key="4">
    <source>
        <dbReference type="ARBA" id="ARBA00023163"/>
    </source>
</evidence>
<dbReference type="InterPro" id="IPR011990">
    <property type="entry name" value="TPR-like_helical_dom_sf"/>
</dbReference>
<sequence>MTGIEFRILGPVEILYNGRKQDPTTPQQRCVLAMLLLDLDHVVPAGRLVSALWAAAPPAAARNSIRVYVTKLRKLIAADPAVELVTVGEGWRLSCDAERVDLYRFRDLVGRARSGAAAEAGGLLREGLALWQGPALADVSGHRLTGAVIEGLENERLAATEDRIASDLRADAHRDVVSELLVLVAEHPLRERLAQLLMAALHGCGRTAEGLEVFHRMRKRLVDELGIEPSAALRGEHQRLLGAAG</sequence>
<gene>
    <name evidence="7" type="ORF">B0I28_103501</name>
</gene>
<keyword evidence="3 5" id="KW-0238">DNA-binding</keyword>
<evidence type="ECO:0000259" key="6">
    <source>
        <dbReference type="PROSITE" id="PS51755"/>
    </source>
</evidence>
<dbReference type="Pfam" id="PF00486">
    <property type="entry name" value="Trans_reg_C"/>
    <property type="match status" value="1"/>
</dbReference>
<evidence type="ECO:0000313" key="7">
    <source>
        <dbReference type="EMBL" id="PRY60027.1"/>
    </source>
</evidence>
<evidence type="ECO:0000256" key="1">
    <source>
        <dbReference type="ARBA" id="ARBA00005820"/>
    </source>
</evidence>
<dbReference type="PANTHER" id="PTHR35807">
    <property type="entry name" value="TRANSCRIPTIONAL REGULATOR REDD-RELATED"/>
    <property type="match status" value="1"/>
</dbReference>
<comment type="similarity">
    <text evidence="1">Belongs to the AfsR/DnrI/RedD regulatory family.</text>
</comment>
<dbReference type="InterPro" id="IPR051677">
    <property type="entry name" value="AfsR-DnrI-RedD_regulator"/>
</dbReference>